<dbReference type="PROSITE" id="PS00617">
    <property type="entry name" value="RECF_1"/>
    <property type="match status" value="1"/>
</dbReference>
<evidence type="ECO:0000256" key="3">
    <source>
        <dbReference type="ARBA" id="ARBA00020170"/>
    </source>
</evidence>
<dbReference type="Gene3D" id="3.40.50.300">
    <property type="entry name" value="P-loop containing nucleotide triphosphate hydrolases"/>
    <property type="match status" value="1"/>
</dbReference>
<dbReference type="GO" id="GO:0005524">
    <property type="term" value="F:ATP binding"/>
    <property type="evidence" value="ECO:0007669"/>
    <property type="project" value="UniProtKB-UniRule"/>
</dbReference>
<accession>A0A1G8LPV1</accession>
<evidence type="ECO:0000256" key="12">
    <source>
        <dbReference type="HAMAP-Rule" id="MF_00365"/>
    </source>
</evidence>
<dbReference type="GO" id="GO:0006302">
    <property type="term" value="P:double-strand break repair"/>
    <property type="evidence" value="ECO:0007669"/>
    <property type="project" value="TreeGrafter"/>
</dbReference>
<comment type="function">
    <text evidence="12 13">The RecF protein is involved in DNA metabolism; it is required for DNA replication and normal SOS inducibility. RecF binds preferentially to single-stranded, linear DNA. It also seems to bind ATP.</text>
</comment>
<dbReference type="InterPro" id="IPR003395">
    <property type="entry name" value="RecF/RecN/SMC_N"/>
</dbReference>
<dbReference type="GO" id="GO:0006260">
    <property type="term" value="P:DNA replication"/>
    <property type="evidence" value="ECO:0007669"/>
    <property type="project" value="UniProtKB-UniRule"/>
</dbReference>
<evidence type="ECO:0000256" key="1">
    <source>
        <dbReference type="ARBA" id="ARBA00004496"/>
    </source>
</evidence>
<keyword evidence="16" id="KW-1185">Reference proteome</keyword>
<name>A0A1G8LPV1_9BACI</name>
<dbReference type="InterPro" id="IPR018078">
    <property type="entry name" value="DNA-binding_RecF_CS"/>
</dbReference>
<keyword evidence="8 12" id="KW-0067">ATP-binding</keyword>
<dbReference type="Gene3D" id="1.20.1050.90">
    <property type="entry name" value="RecF/RecN/SMC, N-terminal domain"/>
    <property type="match status" value="1"/>
</dbReference>
<dbReference type="OrthoDB" id="9803889at2"/>
<evidence type="ECO:0000256" key="2">
    <source>
        <dbReference type="ARBA" id="ARBA00008016"/>
    </source>
</evidence>
<dbReference type="RefSeq" id="WP_091586328.1">
    <property type="nucleotide sequence ID" value="NZ_FNDU01000009.1"/>
</dbReference>
<dbReference type="Proteomes" id="UP000199017">
    <property type="component" value="Unassembled WGS sequence"/>
</dbReference>
<evidence type="ECO:0000256" key="13">
    <source>
        <dbReference type="RuleBase" id="RU000578"/>
    </source>
</evidence>
<dbReference type="GO" id="GO:0003697">
    <property type="term" value="F:single-stranded DNA binding"/>
    <property type="evidence" value="ECO:0007669"/>
    <property type="project" value="UniProtKB-UniRule"/>
</dbReference>
<feature type="binding site" evidence="12">
    <location>
        <begin position="30"/>
        <end position="37"/>
    </location>
    <ligand>
        <name>ATP</name>
        <dbReference type="ChEBI" id="CHEBI:30616"/>
    </ligand>
</feature>
<evidence type="ECO:0000256" key="8">
    <source>
        <dbReference type="ARBA" id="ARBA00022840"/>
    </source>
</evidence>
<protein>
    <recommendedName>
        <fullName evidence="3 12">DNA replication and repair protein RecF</fullName>
    </recommendedName>
</protein>
<proteinExistence type="inferred from homology"/>
<sequence>MHINSLYLKQFRNYSHIELNAENKVNVILGENAQGKTNLMEAIYVLAFAKSHRTSKDKELIQWNEDFARLEADISRKNSSLSLEVIVSSRGKKTKVNELEQRKLSEFVGSCNVVMFAPEDLSLVKGGPRMRRRFIDMELGQISTVYLHDLTIYQRILKQRNQLLKSMFPVPDQEQEVMLDVLTDQLSQAAAKVIKKRFSFLEMLQTWAKDIHSQITREKENLILTYVPAAQVSEDMDLSKIEERVKYKLKEDKQNEIRRGMTLSGPHRDELSLLINNKEVQTFGSQGQQRTAALSLKLAEIELINDNIGEYPILLLDDVLSELDHYRQSHLLNTIQGKVQTFVTTTSVDGIEHETLKQASTFYAEAGTVKQMK</sequence>
<dbReference type="PROSITE" id="PS00618">
    <property type="entry name" value="RECF_2"/>
    <property type="match status" value="1"/>
</dbReference>
<evidence type="ECO:0000313" key="16">
    <source>
        <dbReference type="Proteomes" id="UP000199017"/>
    </source>
</evidence>
<evidence type="ECO:0000256" key="9">
    <source>
        <dbReference type="ARBA" id="ARBA00023125"/>
    </source>
</evidence>
<dbReference type="FunFam" id="1.20.1050.90:FF:000002">
    <property type="entry name" value="DNA replication and repair protein RecF"/>
    <property type="match status" value="1"/>
</dbReference>
<dbReference type="CDD" id="cd03242">
    <property type="entry name" value="ABC_RecF"/>
    <property type="match status" value="1"/>
</dbReference>
<evidence type="ECO:0000256" key="4">
    <source>
        <dbReference type="ARBA" id="ARBA00022490"/>
    </source>
</evidence>
<evidence type="ECO:0000256" key="5">
    <source>
        <dbReference type="ARBA" id="ARBA00022705"/>
    </source>
</evidence>
<dbReference type="AlphaFoldDB" id="A0A1G8LPV1"/>
<dbReference type="InterPro" id="IPR042174">
    <property type="entry name" value="RecF_2"/>
</dbReference>
<evidence type="ECO:0000313" key="15">
    <source>
        <dbReference type="EMBL" id="SDI57718.1"/>
    </source>
</evidence>
<dbReference type="GO" id="GO:0009432">
    <property type="term" value="P:SOS response"/>
    <property type="evidence" value="ECO:0007669"/>
    <property type="project" value="UniProtKB-UniRule"/>
</dbReference>
<dbReference type="GO" id="GO:0000731">
    <property type="term" value="P:DNA synthesis involved in DNA repair"/>
    <property type="evidence" value="ECO:0007669"/>
    <property type="project" value="TreeGrafter"/>
</dbReference>
<keyword evidence="6 12" id="KW-0547">Nucleotide-binding</keyword>
<comment type="similarity">
    <text evidence="2 12 13">Belongs to the RecF family.</text>
</comment>
<evidence type="ECO:0000256" key="11">
    <source>
        <dbReference type="ARBA" id="ARBA00023236"/>
    </source>
</evidence>
<dbReference type="EMBL" id="FNDU01000009">
    <property type="protein sequence ID" value="SDI57718.1"/>
    <property type="molecule type" value="Genomic_DNA"/>
</dbReference>
<dbReference type="GO" id="GO:0005737">
    <property type="term" value="C:cytoplasm"/>
    <property type="evidence" value="ECO:0007669"/>
    <property type="project" value="UniProtKB-SubCell"/>
</dbReference>
<keyword evidence="5 12" id="KW-0235">DNA replication</keyword>
<evidence type="ECO:0000259" key="14">
    <source>
        <dbReference type="Pfam" id="PF02463"/>
    </source>
</evidence>
<evidence type="ECO:0000256" key="6">
    <source>
        <dbReference type="ARBA" id="ARBA00022741"/>
    </source>
</evidence>
<organism evidence="15 16">
    <name type="scientific">Alteribacillus bidgolensis</name>
    <dbReference type="NCBI Taxonomy" id="930129"/>
    <lineage>
        <taxon>Bacteria</taxon>
        <taxon>Bacillati</taxon>
        <taxon>Bacillota</taxon>
        <taxon>Bacilli</taxon>
        <taxon>Bacillales</taxon>
        <taxon>Bacillaceae</taxon>
        <taxon>Alteribacillus</taxon>
    </lineage>
</organism>
<keyword evidence="11 12" id="KW-0742">SOS response</keyword>
<evidence type="ECO:0000256" key="10">
    <source>
        <dbReference type="ARBA" id="ARBA00023204"/>
    </source>
</evidence>
<dbReference type="Pfam" id="PF02463">
    <property type="entry name" value="SMC_N"/>
    <property type="match status" value="1"/>
</dbReference>
<keyword evidence="7 12" id="KW-0227">DNA damage</keyword>
<dbReference type="HAMAP" id="MF_00365">
    <property type="entry name" value="RecF"/>
    <property type="match status" value="1"/>
</dbReference>
<keyword evidence="9 12" id="KW-0238">DNA-binding</keyword>
<reference evidence="15 16" key="1">
    <citation type="submission" date="2016-10" db="EMBL/GenBank/DDBJ databases">
        <authorList>
            <person name="de Groot N.N."/>
        </authorList>
    </citation>
    <scope>NUCLEOTIDE SEQUENCE [LARGE SCALE GENOMIC DNA]</scope>
    <source>
        <strain evidence="16">P4B,CCM 7963,CECT 7998,DSM 25260,IBRC-M 10614,KCTC 13821</strain>
    </source>
</reference>
<evidence type="ECO:0000256" key="7">
    <source>
        <dbReference type="ARBA" id="ARBA00022763"/>
    </source>
</evidence>
<comment type="subcellular location">
    <subcellularLocation>
        <location evidence="1 12 13">Cytoplasm</location>
    </subcellularLocation>
</comment>
<dbReference type="PANTHER" id="PTHR32182:SF0">
    <property type="entry name" value="DNA REPLICATION AND REPAIR PROTEIN RECF"/>
    <property type="match status" value="1"/>
</dbReference>
<keyword evidence="10 12" id="KW-0234">DNA repair</keyword>
<feature type="domain" description="RecF/RecN/SMC N-terminal" evidence="14">
    <location>
        <begin position="3"/>
        <end position="351"/>
    </location>
</feature>
<dbReference type="STRING" id="930129.SAMN05216352_10929"/>
<dbReference type="SUPFAM" id="SSF52540">
    <property type="entry name" value="P-loop containing nucleoside triphosphate hydrolases"/>
    <property type="match status" value="1"/>
</dbReference>
<dbReference type="InterPro" id="IPR027417">
    <property type="entry name" value="P-loop_NTPase"/>
</dbReference>
<gene>
    <name evidence="12" type="primary">recF</name>
    <name evidence="15" type="ORF">SAMN05216352_10929</name>
</gene>
<keyword evidence="4 12" id="KW-0963">Cytoplasm</keyword>
<dbReference type="PANTHER" id="PTHR32182">
    <property type="entry name" value="DNA REPLICATION AND REPAIR PROTEIN RECF"/>
    <property type="match status" value="1"/>
</dbReference>
<dbReference type="NCBIfam" id="TIGR00611">
    <property type="entry name" value="recf"/>
    <property type="match status" value="1"/>
</dbReference>
<dbReference type="InterPro" id="IPR001238">
    <property type="entry name" value="DNA-binding_RecF"/>
</dbReference>